<dbReference type="AlphaFoldDB" id="A0A7J8DIA9"/>
<protein>
    <submittedName>
        <fullName evidence="2">Uncharacterized protein</fullName>
    </submittedName>
</protein>
<evidence type="ECO:0000313" key="3">
    <source>
        <dbReference type="Proteomes" id="UP000593571"/>
    </source>
</evidence>
<feature type="compositionally biased region" description="Polar residues" evidence="1">
    <location>
        <begin position="343"/>
        <end position="366"/>
    </location>
</feature>
<proteinExistence type="predicted"/>
<comment type="caution">
    <text evidence="2">The sequence shown here is derived from an EMBL/GenBank/DDBJ whole genome shotgun (WGS) entry which is preliminary data.</text>
</comment>
<gene>
    <name evidence="2" type="ORF">HJG63_008713</name>
</gene>
<keyword evidence="3" id="KW-1185">Reference proteome</keyword>
<feature type="region of interest" description="Disordered" evidence="1">
    <location>
        <begin position="315"/>
        <end position="366"/>
    </location>
</feature>
<name>A0A7J8DIA9_ROUAE</name>
<sequence length="366" mass="39137">MFWMWRGGFPSNDVLRQFLADAHMSLFSPMSRSSQRLPESTNGLIAAANCFNFQPLPQSFFETVSELWGQWFCSETHGHPGGPVACWSPLPSPGSPQRPPSALGEPVCTWKERARTSSPLLLQAGGQDWLNIFPMSKAFCTIFTVSKRPETWAQTRPACCLVPTGPLVQGPQRRLPRERASSPCLTSPGPGFVSSRGSWPHTTWPGPWVIPRTTAPCSSHAQAPTCVFSRCRFPVFEGPSPPRGPGRLSWNHLHVRTALNMTPGLEDVASEAGTSKSDGNDASCDLGSALLLANPGAGEGRLRCPVLAGPASAQAEASRAASADPARLGGPGGLHTTLPPTENGEQSAFSSQPRFTLPSSSLQDSD</sequence>
<dbReference type="Proteomes" id="UP000593571">
    <property type="component" value="Unassembled WGS sequence"/>
</dbReference>
<accession>A0A7J8DIA9</accession>
<feature type="region of interest" description="Disordered" evidence="1">
    <location>
        <begin position="170"/>
        <end position="198"/>
    </location>
</feature>
<evidence type="ECO:0000313" key="2">
    <source>
        <dbReference type="EMBL" id="KAF6422927.1"/>
    </source>
</evidence>
<dbReference type="EMBL" id="JACASE010000012">
    <property type="protein sequence ID" value="KAF6422927.1"/>
    <property type="molecule type" value="Genomic_DNA"/>
</dbReference>
<evidence type="ECO:0000256" key="1">
    <source>
        <dbReference type="SAM" id="MobiDB-lite"/>
    </source>
</evidence>
<organism evidence="2 3">
    <name type="scientific">Rousettus aegyptiacus</name>
    <name type="common">Egyptian fruit bat</name>
    <name type="synonym">Pteropus aegyptiacus</name>
    <dbReference type="NCBI Taxonomy" id="9407"/>
    <lineage>
        <taxon>Eukaryota</taxon>
        <taxon>Metazoa</taxon>
        <taxon>Chordata</taxon>
        <taxon>Craniata</taxon>
        <taxon>Vertebrata</taxon>
        <taxon>Euteleostomi</taxon>
        <taxon>Mammalia</taxon>
        <taxon>Eutheria</taxon>
        <taxon>Laurasiatheria</taxon>
        <taxon>Chiroptera</taxon>
        <taxon>Yinpterochiroptera</taxon>
        <taxon>Pteropodoidea</taxon>
        <taxon>Pteropodidae</taxon>
        <taxon>Rousettinae</taxon>
        <taxon>Rousettus</taxon>
    </lineage>
</organism>
<reference evidence="2 3" key="1">
    <citation type="journal article" date="2020" name="Nature">
        <title>Six reference-quality genomes reveal evolution of bat adaptations.</title>
        <authorList>
            <person name="Jebb D."/>
            <person name="Huang Z."/>
            <person name="Pippel M."/>
            <person name="Hughes G.M."/>
            <person name="Lavrichenko K."/>
            <person name="Devanna P."/>
            <person name="Winkler S."/>
            <person name="Jermiin L.S."/>
            <person name="Skirmuntt E.C."/>
            <person name="Katzourakis A."/>
            <person name="Burkitt-Gray L."/>
            <person name="Ray D.A."/>
            <person name="Sullivan K.A.M."/>
            <person name="Roscito J.G."/>
            <person name="Kirilenko B.M."/>
            <person name="Davalos L.M."/>
            <person name="Corthals A.P."/>
            <person name="Power M.L."/>
            <person name="Jones G."/>
            <person name="Ransome R.D."/>
            <person name="Dechmann D.K.N."/>
            <person name="Locatelli A.G."/>
            <person name="Puechmaille S.J."/>
            <person name="Fedrigo O."/>
            <person name="Jarvis E.D."/>
            <person name="Hiller M."/>
            <person name="Vernes S.C."/>
            <person name="Myers E.W."/>
            <person name="Teeling E.C."/>
        </authorList>
    </citation>
    <scope>NUCLEOTIDE SEQUENCE [LARGE SCALE GENOMIC DNA]</scope>
    <source>
        <strain evidence="2">MRouAeg1</strain>
        <tissue evidence="2">Muscle</tissue>
    </source>
</reference>
<feature type="compositionally biased region" description="Low complexity" evidence="1">
    <location>
        <begin position="315"/>
        <end position="341"/>
    </location>
</feature>